<evidence type="ECO:0000313" key="1">
    <source>
        <dbReference type="EMBL" id="KAF9646435.1"/>
    </source>
</evidence>
<sequence>PSPVSRGGSSGADSDGPSFKIPALPKHLRNGGSTPGSPLAQGESATSSPKRSHDSVDSSDEGDESQDELILGFDKFGVQRLREQPKTKGPLVIPALKNRDWRALAKKRKTAQMFVPESGRAAVTGTDGTVGGLGTRDTINSGPQAIGLQVRRKKLASEVGEVNMWETEVEIKPQVEESEDQLALRALLASAAGEGNEDFGGHIAIIPATEDEAFRQDINELPDSATLDDYTDMPVSEFGAAMLRGMGWTGDEKGKKNVQPWLPQSRPALLGIGAKEKEVFDDGSKKKLFGKPDKKYIPVIKKERPTGSSASSRNRTPSPSRHPGSRHRTSSPSPGRKDRTSRGDDRRRDRDNDRKQDWGRDDERGRDRDDDRRKDDRGSERRRYRDDDRDKRRGRDEDGPRDRDRDGHSRNRD</sequence>
<proteinExistence type="predicted"/>
<protein>
    <submittedName>
        <fullName evidence="1">Uncharacterized protein</fullName>
    </submittedName>
</protein>
<reference evidence="1" key="2">
    <citation type="journal article" date="2020" name="Nat. Commun.">
        <title>Large-scale genome sequencing of mycorrhizal fungi provides insights into the early evolution of symbiotic traits.</title>
        <authorList>
            <person name="Miyauchi S."/>
            <person name="Kiss E."/>
            <person name="Kuo A."/>
            <person name="Drula E."/>
            <person name="Kohler A."/>
            <person name="Sanchez-Garcia M."/>
            <person name="Morin E."/>
            <person name="Andreopoulos B."/>
            <person name="Barry K.W."/>
            <person name="Bonito G."/>
            <person name="Buee M."/>
            <person name="Carver A."/>
            <person name="Chen C."/>
            <person name="Cichocki N."/>
            <person name="Clum A."/>
            <person name="Culley D."/>
            <person name="Crous P.W."/>
            <person name="Fauchery L."/>
            <person name="Girlanda M."/>
            <person name="Hayes R.D."/>
            <person name="Keri Z."/>
            <person name="LaButti K."/>
            <person name="Lipzen A."/>
            <person name="Lombard V."/>
            <person name="Magnuson J."/>
            <person name="Maillard F."/>
            <person name="Murat C."/>
            <person name="Nolan M."/>
            <person name="Ohm R.A."/>
            <person name="Pangilinan J."/>
            <person name="Pereira M.F."/>
            <person name="Perotto S."/>
            <person name="Peter M."/>
            <person name="Pfister S."/>
            <person name="Riley R."/>
            <person name="Sitrit Y."/>
            <person name="Stielow J.B."/>
            <person name="Szollosi G."/>
            <person name="Zifcakova L."/>
            <person name="Stursova M."/>
            <person name="Spatafora J.W."/>
            <person name="Tedersoo L."/>
            <person name="Vaario L.M."/>
            <person name="Yamada A."/>
            <person name="Yan M."/>
            <person name="Wang P."/>
            <person name="Xu J."/>
            <person name="Bruns T."/>
            <person name="Baldrian P."/>
            <person name="Vilgalys R."/>
            <person name="Dunand C."/>
            <person name="Henrissat B."/>
            <person name="Grigoriev I.V."/>
            <person name="Hibbett D."/>
            <person name="Nagy L.G."/>
            <person name="Martin F.M."/>
        </authorList>
    </citation>
    <scope>NUCLEOTIDE SEQUENCE</scope>
    <source>
        <strain evidence="1">P2</strain>
    </source>
</reference>
<dbReference type="Proteomes" id="UP000886501">
    <property type="component" value="Unassembled WGS sequence"/>
</dbReference>
<evidence type="ECO:0000313" key="2">
    <source>
        <dbReference type="Proteomes" id="UP000886501"/>
    </source>
</evidence>
<name>A0ACB6Z9Q1_THEGA</name>
<organism evidence="1 2">
    <name type="scientific">Thelephora ganbajun</name>
    <name type="common">Ganba fungus</name>
    <dbReference type="NCBI Taxonomy" id="370292"/>
    <lineage>
        <taxon>Eukaryota</taxon>
        <taxon>Fungi</taxon>
        <taxon>Dikarya</taxon>
        <taxon>Basidiomycota</taxon>
        <taxon>Agaricomycotina</taxon>
        <taxon>Agaricomycetes</taxon>
        <taxon>Thelephorales</taxon>
        <taxon>Thelephoraceae</taxon>
        <taxon>Thelephora</taxon>
    </lineage>
</organism>
<dbReference type="EMBL" id="MU118058">
    <property type="protein sequence ID" value="KAF9646435.1"/>
    <property type="molecule type" value="Genomic_DNA"/>
</dbReference>
<keyword evidence="2" id="KW-1185">Reference proteome</keyword>
<reference evidence="1" key="1">
    <citation type="submission" date="2019-10" db="EMBL/GenBank/DDBJ databases">
        <authorList>
            <consortium name="DOE Joint Genome Institute"/>
            <person name="Kuo A."/>
            <person name="Miyauchi S."/>
            <person name="Kiss E."/>
            <person name="Drula E."/>
            <person name="Kohler A."/>
            <person name="Sanchez-Garcia M."/>
            <person name="Andreopoulos B."/>
            <person name="Barry K.W."/>
            <person name="Bonito G."/>
            <person name="Buee M."/>
            <person name="Carver A."/>
            <person name="Chen C."/>
            <person name="Cichocki N."/>
            <person name="Clum A."/>
            <person name="Culley D."/>
            <person name="Crous P.W."/>
            <person name="Fauchery L."/>
            <person name="Girlanda M."/>
            <person name="Hayes R."/>
            <person name="Keri Z."/>
            <person name="Labutti K."/>
            <person name="Lipzen A."/>
            <person name="Lombard V."/>
            <person name="Magnuson J."/>
            <person name="Maillard F."/>
            <person name="Morin E."/>
            <person name="Murat C."/>
            <person name="Nolan M."/>
            <person name="Ohm R."/>
            <person name="Pangilinan J."/>
            <person name="Pereira M."/>
            <person name="Perotto S."/>
            <person name="Peter M."/>
            <person name="Riley R."/>
            <person name="Sitrit Y."/>
            <person name="Stielow B."/>
            <person name="Szollosi G."/>
            <person name="Zifcakova L."/>
            <person name="Stursova M."/>
            <person name="Spatafora J.W."/>
            <person name="Tedersoo L."/>
            <person name="Vaario L.-M."/>
            <person name="Yamada A."/>
            <person name="Yan M."/>
            <person name="Wang P."/>
            <person name="Xu J."/>
            <person name="Bruns T."/>
            <person name="Baldrian P."/>
            <person name="Vilgalys R."/>
            <person name="Henrissat B."/>
            <person name="Grigoriev I.V."/>
            <person name="Hibbett D."/>
            <person name="Nagy L.G."/>
            <person name="Martin F.M."/>
        </authorList>
    </citation>
    <scope>NUCLEOTIDE SEQUENCE</scope>
    <source>
        <strain evidence="1">P2</strain>
    </source>
</reference>
<feature type="non-terminal residue" evidence="1">
    <location>
        <position position="413"/>
    </location>
</feature>
<gene>
    <name evidence="1" type="ORF">BDM02DRAFT_3061201</name>
</gene>
<comment type="caution">
    <text evidence="1">The sequence shown here is derived from an EMBL/GenBank/DDBJ whole genome shotgun (WGS) entry which is preliminary data.</text>
</comment>
<accession>A0ACB6Z9Q1</accession>
<feature type="non-terminal residue" evidence="1">
    <location>
        <position position="1"/>
    </location>
</feature>